<organism evidence="1 2">
    <name type="scientific">Acinetobacter marinus</name>
    <dbReference type="NCBI Taxonomy" id="281375"/>
    <lineage>
        <taxon>Bacteria</taxon>
        <taxon>Pseudomonadati</taxon>
        <taxon>Pseudomonadota</taxon>
        <taxon>Gammaproteobacteria</taxon>
        <taxon>Moraxellales</taxon>
        <taxon>Moraxellaceae</taxon>
        <taxon>Acinetobacter</taxon>
    </lineage>
</organism>
<keyword evidence="2" id="KW-1185">Reference proteome</keyword>
<evidence type="ECO:0000313" key="2">
    <source>
        <dbReference type="Proteomes" id="UP000242317"/>
    </source>
</evidence>
<protein>
    <recommendedName>
        <fullName evidence="3">DUF600 family protein</fullName>
    </recommendedName>
</protein>
<dbReference type="RefSeq" id="WP_092616949.1">
    <property type="nucleotide sequence ID" value="NZ_FMYK01000002.1"/>
</dbReference>
<dbReference type="InterPro" id="IPR049249">
    <property type="entry name" value="DUF6882"/>
</dbReference>
<reference evidence="2" key="1">
    <citation type="submission" date="2016-09" db="EMBL/GenBank/DDBJ databases">
        <authorList>
            <person name="Varghese N."/>
            <person name="Submissions S."/>
        </authorList>
    </citation>
    <scope>NUCLEOTIDE SEQUENCE [LARGE SCALE GENOMIC DNA]</scope>
    <source>
        <strain evidence="2">ANC 3699</strain>
    </source>
</reference>
<dbReference type="OrthoDB" id="2664633at2"/>
<evidence type="ECO:0000313" key="1">
    <source>
        <dbReference type="EMBL" id="SDB94930.1"/>
    </source>
</evidence>
<name>A0A1G6HKZ4_9GAMM</name>
<dbReference type="AlphaFoldDB" id="A0A1G6HKZ4"/>
<accession>A0A1G6HKZ4</accession>
<gene>
    <name evidence="1" type="ORF">SAMN05421749_102364</name>
</gene>
<proteinExistence type="predicted"/>
<dbReference type="Pfam" id="PF21813">
    <property type="entry name" value="DUF6882"/>
    <property type="match status" value="1"/>
</dbReference>
<dbReference type="Proteomes" id="UP000242317">
    <property type="component" value="Unassembled WGS sequence"/>
</dbReference>
<evidence type="ECO:0008006" key="3">
    <source>
        <dbReference type="Google" id="ProtNLM"/>
    </source>
</evidence>
<dbReference type="EMBL" id="FMYK01000002">
    <property type="protein sequence ID" value="SDB94930.1"/>
    <property type="molecule type" value="Genomic_DNA"/>
</dbReference>
<sequence>MEFLSNPDIELFKKQSLFFAKDRPWDKIVTKIGIYISSTEFEQYISYENIIDETGELYADDENPFESTCHALHDRSKEIQKEIYTKTGEAIWGLTFTLFKDESFQLEYDYQQPDWYEGNVLRDFEEAMKKENSLEAPDSSQDFEQHREIVDIESVYQSCREELILKTALASQAWGMDQIDQWDIDLVMGLISFTIGERIEVFEINVVGTYHVVEQTFMWAWDHPSIPEDLQEVASMVKDYGEEHDIVELQEHIVSCSEDDAWNFTALATHLAEADGAYRAESNGTLTFVVFRNDDE</sequence>